<name>A0ACC0U5H3_9AGAM</name>
<dbReference type="Proteomes" id="UP001207468">
    <property type="component" value="Unassembled WGS sequence"/>
</dbReference>
<evidence type="ECO:0000313" key="2">
    <source>
        <dbReference type="Proteomes" id="UP001207468"/>
    </source>
</evidence>
<dbReference type="EMBL" id="JAGFNK010000148">
    <property type="protein sequence ID" value="KAI9464795.1"/>
    <property type="molecule type" value="Genomic_DNA"/>
</dbReference>
<keyword evidence="2" id="KW-1185">Reference proteome</keyword>
<sequence length="327" mass="37363">MSSSVFNYNLTGPPLPPDHLLYHSHPRYYSPAPSLFPPLSDSILTVLSPLPAYWITAFFFFLLDSSNLPWIVRMRINESSEVTARNRASRLEVLRSVLFMQFLQTALGLFWVADIPRKTDHAAEMRGIAHRLMSPLGVFDDAAAPLAYMVYWWFVPAVQLLTAMVVLDSWQYVVHRTLHSIPFLYKHFHSVHHRLYVPYAYGTLYTHPVEGFVLDSVGAMIANTVTGLSLRQSMLFFVLTTCKAVDDHCGYRLPFDPLQFLSGNTAEYHDIHHQAIGIKYNFSQPWFIHWDVILGTRITTKGLEERRVKLKAARSAHGRGRGALYPV</sequence>
<organism evidence="1 2">
    <name type="scientific">Russula earlei</name>
    <dbReference type="NCBI Taxonomy" id="71964"/>
    <lineage>
        <taxon>Eukaryota</taxon>
        <taxon>Fungi</taxon>
        <taxon>Dikarya</taxon>
        <taxon>Basidiomycota</taxon>
        <taxon>Agaricomycotina</taxon>
        <taxon>Agaricomycetes</taxon>
        <taxon>Russulales</taxon>
        <taxon>Russulaceae</taxon>
        <taxon>Russula</taxon>
    </lineage>
</organism>
<comment type="caution">
    <text evidence="1">The sequence shown here is derived from an EMBL/GenBank/DDBJ whole genome shotgun (WGS) entry which is preliminary data.</text>
</comment>
<evidence type="ECO:0000313" key="1">
    <source>
        <dbReference type="EMBL" id="KAI9464795.1"/>
    </source>
</evidence>
<proteinExistence type="predicted"/>
<gene>
    <name evidence="1" type="ORF">F5148DRAFT_1285881</name>
</gene>
<protein>
    <submittedName>
        <fullName evidence="1">Fatty acid hydroxylase superfamily-domain-containing protein</fullName>
    </submittedName>
</protein>
<reference evidence="1" key="1">
    <citation type="submission" date="2021-03" db="EMBL/GenBank/DDBJ databases">
        <title>Evolutionary priming and transition to the ectomycorrhizal habit in an iconic lineage of mushroom-forming fungi: is preadaptation a requirement?</title>
        <authorList>
            <consortium name="DOE Joint Genome Institute"/>
            <person name="Looney B.P."/>
            <person name="Miyauchi S."/>
            <person name="Morin E."/>
            <person name="Drula E."/>
            <person name="Courty P.E."/>
            <person name="Chicoki N."/>
            <person name="Fauchery L."/>
            <person name="Kohler A."/>
            <person name="Kuo A."/>
            <person name="LaButti K."/>
            <person name="Pangilinan J."/>
            <person name="Lipzen A."/>
            <person name="Riley R."/>
            <person name="Andreopoulos W."/>
            <person name="He G."/>
            <person name="Johnson J."/>
            <person name="Barry K.W."/>
            <person name="Grigoriev I.V."/>
            <person name="Nagy L."/>
            <person name="Hibbett D."/>
            <person name="Henrissat B."/>
            <person name="Matheny P.B."/>
            <person name="Labbe J."/>
            <person name="Martin A.F."/>
        </authorList>
    </citation>
    <scope>NUCLEOTIDE SEQUENCE</scope>
    <source>
        <strain evidence="1">BPL698</strain>
    </source>
</reference>
<accession>A0ACC0U5H3</accession>